<evidence type="ECO:0000313" key="2">
    <source>
        <dbReference type="Proteomes" id="UP000070700"/>
    </source>
</evidence>
<evidence type="ECO:0000313" key="1">
    <source>
        <dbReference type="EMBL" id="KUJ21733.1"/>
    </source>
</evidence>
<dbReference type="KEGG" id="psco:LY89DRAFT_381948"/>
<dbReference type="OrthoDB" id="3547900at2759"/>
<organism evidence="1 2">
    <name type="scientific">Mollisia scopiformis</name>
    <name type="common">Conifer needle endophyte fungus</name>
    <name type="synonym">Phialocephala scopiformis</name>
    <dbReference type="NCBI Taxonomy" id="149040"/>
    <lineage>
        <taxon>Eukaryota</taxon>
        <taxon>Fungi</taxon>
        <taxon>Dikarya</taxon>
        <taxon>Ascomycota</taxon>
        <taxon>Pezizomycotina</taxon>
        <taxon>Leotiomycetes</taxon>
        <taxon>Helotiales</taxon>
        <taxon>Mollisiaceae</taxon>
        <taxon>Mollisia</taxon>
    </lineage>
</organism>
<dbReference type="AlphaFoldDB" id="A0A194XNJ4"/>
<dbReference type="Proteomes" id="UP000070700">
    <property type="component" value="Unassembled WGS sequence"/>
</dbReference>
<dbReference type="RefSeq" id="XP_018076088.1">
    <property type="nucleotide sequence ID" value="XM_018207139.1"/>
</dbReference>
<name>A0A194XNJ4_MOLSC</name>
<gene>
    <name evidence="1" type="ORF">LY89DRAFT_381948</name>
</gene>
<dbReference type="GeneID" id="28816865"/>
<dbReference type="EMBL" id="KQ947407">
    <property type="protein sequence ID" value="KUJ21733.1"/>
    <property type="molecule type" value="Genomic_DNA"/>
</dbReference>
<sequence>MEQDFPIGVNLGPSHITSSYLNVGNNVVNVVSIESEQAWNELFLDTLRVKRDYEEKKTHANENCVKETIVSTLAQIQKATEEKLGRPAQIKVIGYPEHFKSTPYVSTLARIAIREYPEVTTPYQVRPYLDCVRMAYGLNTSEALGYGLSLDLDEYNSLLLHVDYQKDFLEVSIMSVTEHVDNRERILCIDKFGGSGNDKSATSEELAELKDRFQKLLEEQIRDNQYCQTQPEDFRLIIFSGSAPASEFQRIREAIVEIVPNFSERFRDEIDPFWVGARGAAQNAREYTINPPVKRIGHWTEEEFYKSLDDQCAPDDVDGHEL</sequence>
<accession>A0A194XNJ4</accession>
<protein>
    <submittedName>
        <fullName evidence="1">Uncharacterized protein</fullName>
    </submittedName>
</protein>
<reference evidence="1 2" key="1">
    <citation type="submission" date="2015-10" db="EMBL/GenBank/DDBJ databases">
        <title>Full genome of DAOMC 229536 Phialocephala scopiformis, a fungal endophyte of spruce producing the potent anti-insectan compound rugulosin.</title>
        <authorList>
            <consortium name="DOE Joint Genome Institute"/>
            <person name="Walker A.K."/>
            <person name="Frasz S.L."/>
            <person name="Seifert K.A."/>
            <person name="Miller J.D."/>
            <person name="Mondo S.J."/>
            <person name="Labutti K."/>
            <person name="Lipzen A."/>
            <person name="Dockter R."/>
            <person name="Kennedy M."/>
            <person name="Grigoriev I.V."/>
            <person name="Spatafora J.W."/>
        </authorList>
    </citation>
    <scope>NUCLEOTIDE SEQUENCE [LARGE SCALE GENOMIC DNA]</scope>
    <source>
        <strain evidence="1 2">CBS 120377</strain>
    </source>
</reference>
<keyword evidence="2" id="KW-1185">Reference proteome</keyword>
<proteinExistence type="predicted"/>
<dbReference type="InParanoid" id="A0A194XNJ4"/>